<evidence type="ECO:0000313" key="5">
    <source>
        <dbReference type="Proteomes" id="UP000748752"/>
    </source>
</evidence>
<dbReference type="PROSITE" id="PS51371">
    <property type="entry name" value="CBS"/>
    <property type="match status" value="2"/>
</dbReference>
<feature type="domain" description="CBS" evidence="3">
    <location>
        <begin position="114"/>
        <end position="173"/>
    </location>
</feature>
<evidence type="ECO:0000259" key="3">
    <source>
        <dbReference type="PROSITE" id="PS51371"/>
    </source>
</evidence>
<evidence type="ECO:0000313" key="4">
    <source>
        <dbReference type="EMBL" id="MBK1629923.1"/>
    </source>
</evidence>
<dbReference type="InterPro" id="IPR000644">
    <property type="entry name" value="CBS_dom"/>
</dbReference>
<evidence type="ECO:0000256" key="1">
    <source>
        <dbReference type="ARBA" id="ARBA00023122"/>
    </source>
</evidence>
<dbReference type="Pfam" id="PF00571">
    <property type="entry name" value="CBS"/>
    <property type="match status" value="2"/>
</dbReference>
<gene>
    <name evidence="4" type="ORF">CKO31_04025</name>
</gene>
<comment type="caution">
    <text evidence="4">The sequence shown here is derived from an EMBL/GenBank/DDBJ whole genome shotgun (WGS) entry which is preliminary data.</text>
</comment>
<name>A0ABS1CDX1_9GAMM</name>
<proteinExistence type="predicted"/>
<dbReference type="InterPro" id="IPR051257">
    <property type="entry name" value="Diverse_CBS-Domain"/>
</dbReference>
<dbReference type="PANTHER" id="PTHR43080:SF2">
    <property type="entry name" value="CBS DOMAIN-CONTAINING PROTEIN"/>
    <property type="match status" value="1"/>
</dbReference>
<dbReference type="Gene3D" id="3.10.580.10">
    <property type="entry name" value="CBS-domain"/>
    <property type="match status" value="1"/>
</dbReference>
<keyword evidence="1 2" id="KW-0129">CBS domain</keyword>
<protein>
    <recommendedName>
        <fullName evidence="3">CBS domain-containing protein</fullName>
    </recommendedName>
</protein>
<evidence type="ECO:0000256" key="2">
    <source>
        <dbReference type="PROSITE-ProRule" id="PRU00703"/>
    </source>
</evidence>
<dbReference type="SMART" id="SM00116">
    <property type="entry name" value="CBS"/>
    <property type="match status" value="2"/>
</dbReference>
<organism evidence="4 5">
    <name type="scientific">Thiohalocapsa halophila</name>
    <dbReference type="NCBI Taxonomy" id="69359"/>
    <lineage>
        <taxon>Bacteria</taxon>
        <taxon>Pseudomonadati</taxon>
        <taxon>Pseudomonadota</taxon>
        <taxon>Gammaproteobacteria</taxon>
        <taxon>Chromatiales</taxon>
        <taxon>Chromatiaceae</taxon>
        <taxon>Thiohalocapsa</taxon>
    </lineage>
</organism>
<dbReference type="PANTHER" id="PTHR43080">
    <property type="entry name" value="CBS DOMAIN-CONTAINING PROTEIN CBSX3, MITOCHONDRIAL"/>
    <property type="match status" value="1"/>
</dbReference>
<accession>A0ABS1CDX1</accession>
<dbReference type="EMBL" id="NRRV01000006">
    <property type="protein sequence ID" value="MBK1629923.1"/>
    <property type="molecule type" value="Genomic_DNA"/>
</dbReference>
<reference evidence="4 5" key="1">
    <citation type="journal article" date="2020" name="Microorganisms">
        <title>Osmotic Adaptation and Compatible Solute Biosynthesis of Phototrophic Bacteria as Revealed from Genome Analyses.</title>
        <authorList>
            <person name="Imhoff J.F."/>
            <person name="Rahn T."/>
            <person name="Kunzel S."/>
            <person name="Keller A."/>
            <person name="Neulinger S.C."/>
        </authorList>
    </citation>
    <scope>NUCLEOTIDE SEQUENCE [LARGE SCALE GENOMIC DNA]</scope>
    <source>
        <strain evidence="4 5">DSM 6210</strain>
    </source>
</reference>
<sequence length="182" mass="19481">MQEPGNRAFCGSGLAPAALRARLGTMPRRHIFFTTSEYRGSATMQISQIMSDQFTYIGQGDSLERAAVLMRDQDIGMLPVLEENQVVGTVTDRDIVVRGLADGLDPKTPVSGIMSRGIHSIHADADVDEAAQAMEAAQVRRLVILDRDERCVGVLSSGDIATGTREPKLAGEVLEGVSEPAG</sequence>
<feature type="domain" description="CBS" evidence="3">
    <location>
        <begin position="50"/>
        <end position="106"/>
    </location>
</feature>
<keyword evidence="5" id="KW-1185">Reference proteome</keyword>
<dbReference type="InterPro" id="IPR046342">
    <property type="entry name" value="CBS_dom_sf"/>
</dbReference>
<dbReference type="SUPFAM" id="SSF54631">
    <property type="entry name" value="CBS-domain pair"/>
    <property type="match status" value="1"/>
</dbReference>
<dbReference type="Proteomes" id="UP000748752">
    <property type="component" value="Unassembled WGS sequence"/>
</dbReference>